<feature type="compositionally biased region" description="Basic and acidic residues" evidence="1">
    <location>
        <begin position="467"/>
        <end position="484"/>
    </location>
</feature>
<gene>
    <name evidence="2" type="ORF">BDP27DRAFT_1447521</name>
</gene>
<accession>A0A9P5PUJ3</accession>
<feature type="compositionally biased region" description="Polar residues" evidence="1">
    <location>
        <begin position="736"/>
        <end position="748"/>
    </location>
</feature>
<feature type="compositionally biased region" description="Pro residues" evidence="1">
    <location>
        <begin position="792"/>
        <end position="806"/>
    </location>
</feature>
<evidence type="ECO:0000313" key="3">
    <source>
        <dbReference type="Proteomes" id="UP000772434"/>
    </source>
</evidence>
<feature type="compositionally biased region" description="Basic and acidic residues" evidence="1">
    <location>
        <begin position="628"/>
        <end position="637"/>
    </location>
</feature>
<feature type="region of interest" description="Disordered" evidence="1">
    <location>
        <begin position="191"/>
        <end position="218"/>
    </location>
</feature>
<feature type="compositionally biased region" description="Basic and acidic residues" evidence="1">
    <location>
        <begin position="1106"/>
        <end position="1118"/>
    </location>
</feature>
<evidence type="ECO:0000313" key="2">
    <source>
        <dbReference type="EMBL" id="KAF9069598.1"/>
    </source>
</evidence>
<feature type="region of interest" description="Disordered" evidence="1">
    <location>
        <begin position="1234"/>
        <end position="1263"/>
    </location>
</feature>
<feature type="compositionally biased region" description="Low complexity" evidence="1">
    <location>
        <begin position="816"/>
        <end position="840"/>
    </location>
</feature>
<proteinExistence type="predicted"/>
<protein>
    <submittedName>
        <fullName evidence="2">Uncharacterized protein</fullName>
    </submittedName>
</protein>
<feature type="compositionally biased region" description="Low complexity" evidence="1">
    <location>
        <begin position="323"/>
        <end position="332"/>
    </location>
</feature>
<feature type="compositionally biased region" description="Polar residues" evidence="1">
    <location>
        <begin position="1046"/>
        <end position="1059"/>
    </location>
</feature>
<feature type="region of interest" description="Disordered" evidence="1">
    <location>
        <begin position="28"/>
        <end position="54"/>
    </location>
</feature>
<feature type="region of interest" description="Disordered" evidence="1">
    <location>
        <begin position="564"/>
        <end position="600"/>
    </location>
</feature>
<evidence type="ECO:0000256" key="1">
    <source>
        <dbReference type="SAM" id="MobiDB-lite"/>
    </source>
</evidence>
<feature type="compositionally biased region" description="Gly residues" evidence="1">
    <location>
        <begin position="589"/>
        <end position="599"/>
    </location>
</feature>
<feature type="compositionally biased region" description="Low complexity" evidence="1">
    <location>
        <begin position="758"/>
        <end position="791"/>
    </location>
</feature>
<feature type="compositionally biased region" description="Low complexity" evidence="1">
    <location>
        <begin position="1149"/>
        <end position="1172"/>
    </location>
</feature>
<feature type="region of interest" description="Disordered" evidence="1">
    <location>
        <begin position="252"/>
        <end position="277"/>
    </location>
</feature>
<feature type="compositionally biased region" description="Low complexity" evidence="1">
    <location>
        <begin position="693"/>
        <end position="706"/>
    </location>
</feature>
<feature type="region of interest" description="Disordered" evidence="1">
    <location>
        <begin position="718"/>
        <end position="853"/>
    </location>
</feature>
<feature type="region of interest" description="Disordered" evidence="1">
    <location>
        <begin position="301"/>
        <end position="346"/>
    </location>
</feature>
<dbReference type="OrthoDB" id="3228777at2759"/>
<comment type="caution">
    <text evidence="2">The sequence shown here is derived from an EMBL/GenBank/DDBJ whole genome shotgun (WGS) entry which is preliminary data.</text>
</comment>
<dbReference type="AlphaFoldDB" id="A0A9P5PUJ3"/>
<name>A0A9P5PUJ3_9AGAR</name>
<sequence length="1276" mass="138472">MGFLKSPSTSYEATDDYIPYNIRQRATSITQHGGVGESPAPIPNHRDTSSSRRKSLVSLFTFNSSSKKQTESYEPHPYAYPFPILPPVPPPLSAPPKTHFVTQPLNPLKNSISTPDLRRAKPKLKGKDRWLSAETWCDALLFPRPRFKVKPQHDRSVSPPASPVAGYFSGHQPSISSRVLAHSRSLVNLTQQPLLQVPPTPTVPTTSTSRPPRPKSWALDDLALPSPEPSLSRVLEEGQILEHQRKKWQAQAVNSFQNTRSRSLSRSRAKSLQPNRKDTSRLDFLAARGLLGDQSVPSITVVKPRQRLDSETGTGTGTDYHTSSLPRSSKSQSHSRNHSRSESLGKSAVKIVKNAALCAFEDDSHVEDTNTNMNTGGDRNRDIEVALQAQNNFSTRVIRLADPATINIEYSRSGHSISPTPSGISESRIGIALVAPTETHTQSQNHEPIRMPAHPYAQGGLSFYKPSSHDYDNDNDYAPEHDYDFQSNAKLRTEPPYSRREPRSSREPQHKHRLERPQNLAPSPWHPYATATASSSSPQDSDSYQSSMKITPYVRLDSSVPPSQKMWAAWPGTGGSGIDGEAGDDDEGSGSGDGNGGGTVVRVQEVLPNEIQYSPFLSDQTVMVSNGGHDREDDFYPRSRIRNSSPIYDTAGIGETLALAAMHSRSQPYTYSYQQRYSRDSGVGTSEDHTPSQQQHGLVQQQQQYQAQLYQQDYDKYDRYPDTVSGSGSGSGSGSQTQQRSRKTTQYDVTRPLYLQKNNSPTTSTNTNTNTHTLLTASSLPQAAAASTTPTQTPPPPEPGLKPSPRPVNLLRQHSSESSANRNQSQSQSPPPTQSTDSSPPISPPPPMGNVDDMEIFHDLFFKPDTDTLNSRAMSGHTAGTYTHTEGSLPNHGIPWDVTTIGSGSGSGFGVGSGSSGGARGSGLTSIARQLTEELGGADSQSRVESFHPSHSRVGSINHSISLRSQSSLSALRQSLYDANIRTPPLGAGVGSNTDSDGNGNGMRFVFEDIPEMEITLAEHGVRNGEANILTFKPSSIQIPEDVESSRASSPMRSPVDNHNANELDVFRVGNIESVTTPPAVSGENRVSFSGQIALAIGDLGDPDSAEPRFHPPHDDATPTHSPDTDISPTSALLTHTTAHSSLQPPPTASYSTSHYSTQTTQTNQTNPTRSSYMTSDGDAGSMSGLSDFPDPPPQQMTPAHMSLLSTYFDEGITAKEIEDVRVFGHVKMGTRSRSGSVLTGGLVSQQQPQQDVKSSFEVDGDEEIDDLIASLSPRP</sequence>
<feature type="compositionally biased region" description="Low complexity" evidence="1">
    <location>
        <begin position="527"/>
        <end position="546"/>
    </location>
</feature>
<feature type="region of interest" description="Disordered" evidence="1">
    <location>
        <begin position="677"/>
        <end position="706"/>
    </location>
</feature>
<reference evidence="2" key="1">
    <citation type="submission" date="2020-11" db="EMBL/GenBank/DDBJ databases">
        <authorList>
            <consortium name="DOE Joint Genome Institute"/>
            <person name="Ahrendt S."/>
            <person name="Riley R."/>
            <person name="Andreopoulos W."/>
            <person name="Labutti K."/>
            <person name="Pangilinan J."/>
            <person name="Ruiz-Duenas F.J."/>
            <person name="Barrasa J.M."/>
            <person name="Sanchez-Garcia M."/>
            <person name="Camarero S."/>
            <person name="Miyauchi S."/>
            <person name="Serrano A."/>
            <person name="Linde D."/>
            <person name="Babiker R."/>
            <person name="Drula E."/>
            <person name="Ayuso-Fernandez I."/>
            <person name="Pacheco R."/>
            <person name="Padilla G."/>
            <person name="Ferreira P."/>
            <person name="Barriuso J."/>
            <person name="Kellner H."/>
            <person name="Castanera R."/>
            <person name="Alfaro M."/>
            <person name="Ramirez L."/>
            <person name="Pisabarro A.G."/>
            <person name="Kuo A."/>
            <person name="Tritt A."/>
            <person name="Lipzen A."/>
            <person name="He G."/>
            <person name="Yan M."/>
            <person name="Ng V."/>
            <person name="Cullen D."/>
            <person name="Martin F."/>
            <person name="Rosso M.-N."/>
            <person name="Henrissat B."/>
            <person name="Hibbett D."/>
            <person name="Martinez A.T."/>
            <person name="Grigoriev I.V."/>
        </authorList>
    </citation>
    <scope>NUCLEOTIDE SEQUENCE</scope>
    <source>
        <strain evidence="2">AH 40177</strain>
    </source>
</reference>
<dbReference type="EMBL" id="JADNRY010000048">
    <property type="protein sequence ID" value="KAF9069598.1"/>
    <property type="molecule type" value="Genomic_DNA"/>
</dbReference>
<feature type="compositionally biased region" description="Polar residues" evidence="1">
    <location>
        <begin position="1234"/>
        <end position="1254"/>
    </location>
</feature>
<feature type="region of interest" description="Disordered" evidence="1">
    <location>
        <begin position="149"/>
        <end position="169"/>
    </location>
</feature>
<feature type="region of interest" description="Disordered" evidence="1">
    <location>
        <begin position="1040"/>
        <end position="1059"/>
    </location>
</feature>
<feature type="compositionally biased region" description="Polar residues" evidence="1">
    <location>
        <begin position="1119"/>
        <end position="1143"/>
    </location>
</feature>
<dbReference type="Proteomes" id="UP000772434">
    <property type="component" value="Unassembled WGS sequence"/>
</dbReference>
<feature type="region of interest" description="Disordered" evidence="1">
    <location>
        <begin position="628"/>
        <end position="647"/>
    </location>
</feature>
<feature type="compositionally biased region" description="Polar residues" evidence="1">
    <location>
        <begin position="311"/>
        <end position="322"/>
    </location>
</feature>
<keyword evidence="3" id="KW-1185">Reference proteome</keyword>
<feature type="region of interest" description="Disordered" evidence="1">
    <location>
        <begin position="438"/>
        <end position="546"/>
    </location>
</feature>
<feature type="compositionally biased region" description="Basic and acidic residues" evidence="1">
    <location>
        <begin position="491"/>
        <end position="508"/>
    </location>
</feature>
<feature type="region of interest" description="Disordered" evidence="1">
    <location>
        <begin position="1098"/>
        <end position="1199"/>
    </location>
</feature>
<organism evidence="2 3">
    <name type="scientific">Rhodocollybia butyracea</name>
    <dbReference type="NCBI Taxonomy" id="206335"/>
    <lineage>
        <taxon>Eukaryota</taxon>
        <taxon>Fungi</taxon>
        <taxon>Dikarya</taxon>
        <taxon>Basidiomycota</taxon>
        <taxon>Agaricomycotina</taxon>
        <taxon>Agaricomycetes</taxon>
        <taxon>Agaricomycetidae</taxon>
        <taxon>Agaricales</taxon>
        <taxon>Marasmiineae</taxon>
        <taxon>Omphalotaceae</taxon>
        <taxon>Rhodocollybia</taxon>
    </lineage>
</organism>